<evidence type="ECO:0000313" key="1">
    <source>
        <dbReference type="EMBL" id="EMZ26606.1"/>
    </source>
</evidence>
<protein>
    <submittedName>
        <fullName evidence="1">Uncharacterized protein</fullName>
    </submittedName>
</protein>
<dbReference type="AlphaFoldDB" id="N2AF04"/>
<dbReference type="Proteomes" id="UP000012589">
    <property type="component" value="Unassembled WGS sequence"/>
</dbReference>
<reference evidence="1 2" key="1">
    <citation type="journal article" date="2014" name="Genome Announc.">
        <title>Draft genome sequences of the altered schaedler flora, a defined bacterial community from gnotobiotic mice.</title>
        <authorList>
            <person name="Wannemuehler M.J."/>
            <person name="Overstreet A.M."/>
            <person name="Ward D.V."/>
            <person name="Phillips G.J."/>
        </authorList>
    </citation>
    <scope>NUCLEOTIDE SEQUENCE [LARGE SCALE GENOMIC DNA]</scope>
    <source>
        <strain evidence="1 2">ASF492</strain>
    </source>
</reference>
<dbReference type="HOGENOM" id="CLU_1088793_0_0_9"/>
<dbReference type="STRING" id="1235802.C823_02536"/>
<evidence type="ECO:0000313" key="2">
    <source>
        <dbReference type="Proteomes" id="UP000012589"/>
    </source>
</evidence>
<name>N2AF04_9FIRM</name>
<dbReference type="EMBL" id="AQFT01000077">
    <property type="protein sequence ID" value="EMZ26606.1"/>
    <property type="molecule type" value="Genomic_DNA"/>
</dbReference>
<organism evidence="1 2">
    <name type="scientific">Eubacterium plexicaudatum ASF492</name>
    <dbReference type="NCBI Taxonomy" id="1235802"/>
    <lineage>
        <taxon>Bacteria</taxon>
        <taxon>Bacillati</taxon>
        <taxon>Bacillota</taxon>
        <taxon>Clostridia</taxon>
        <taxon>Eubacteriales</taxon>
        <taxon>Eubacteriaceae</taxon>
        <taxon>Eubacterium</taxon>
    </lineage>
</organism>
<comment type="caution">
    <text evidence="1">The sequence shown here is derived from an EMBL/GenBank/DDBJ whole genome shotgun (WGS) entry which is preliminary data.</text>
</comment>
<keyword evidence="2" id="KW-1185">Reference proteome</keyword>
<sequence length="255" mass="30300">MKKLFICERPYMLYKTIVKALLNEEDEMDVVLSNHMQGMEKMKEPLENSHLFHRVFFFDDKLYQDYIKNEHLSDYVKFPKILIAWPKKMGRYYKFHKMARREKLPQGLDFNAYDEIYAIDGVSTINLRMNFKKVSYIVSEHAKNNFQINMLLHKLAVRISLIFDRLNIIVAYSGCSKYVSAIEVSENKNLVSYLKEKKIIVYNVAEMVQKLDDKKKNKILELYALAYDKKLLDIHGDVNILLTAPLLEDWFSRYI</sequence>
<dbReference type="OrthoDB" id="2676194at2"/>
<gene>
    <name evidence="1" type="ORF">C823_02536</name>
</gene>
<dbReference type="PATRIC" id="fig|1235802.3.peg.2682"/>
<proteinExistence type="predicted"/>
<accession>N2AF04</accession>